<organism evidence="2 3">
    <name type="scientific">Trichinella spiralis</name>
    <name type="common">Trichina worm</name>
    <dbReference type="NCBI Taxonomy" id="6334"/>
    <lineage>
        <taxon>Eukaryota</taxon>
        <taxon>Metazoa</taxon>
        <taxon>Ecdysozoa</taxon>
        <taxon>Nematoda</taxon>
        <taxon>Enoplea</taxon>
        <taxon>Dorylaimia</taxon>
        <taxon>Trichinellida</taxon>
        <taxon>Trichinellidae</taxon>
        <taxon>Trichinella</taxon>
    </lineage>
</organism>
<feature type="compositionally biased region" description="Basic and acidic residues" evidence="1">
    <location>
        <begin position="227"/>
        <end position="238"/>
    </location>
</feature>
<keyword evidence="3" id="KW-1185">Reference proteome</keyword>
<accession>A0ABR3K3M0</accession>
<comment type="caution">
    <text evidence="2">The sequence shown here is derived from an EMBL/GenBank/DDBJ whole genome shotgun (WGS) entry which is preliminary data.</text>
</comment>
<feature type="compositionally biased region" description="Basic and acidic residues" evidence="1">
    <location>
        <begin position="1"/>
        <end position="19"/>
    </location>
</feature>
<name>A0ABR3K3M0_TRISP</name>
<protein>
    <submittedName>
        <fullName evidence="2">Arginine biosynthesis bifunctional protein ArgJ</fullName>
    </submittedName>
</protein>
<dbReference type="EMBL" id="JBEUSY010000490">
    <property type="protein sequence ID" value="KAL1229385.1"/>
    <property type="molecule type" value="Genomic_DNA"/>
</dbReference>
<feature type="compositionally biased region" description="Polar residues" evidence="1">
    <location>
        <begin position="20"/>
        <end position="30"/>
    </location>
</feature>
<evidence type="ECO:0000256" key="1">
    <source>
        <dbReference type="SAM" id="MobiDB-lite"/>
    </source>
</evidence>
<sequence>MRREWLEKRPDSWAREDSTSPRAQRQSSALEDTGEPLAEGSRRAELPTTGKGGGRGPGHEERRADCSGLSLRSVGLPGAIHREGEDNHPAAVASCSSPLNRIVKWSTIPRAGSLVPPRNLITLKRRLQFFTEELEQLCADNAATGMIEAQLVATEEMYRRVDLLQEEYEAGLDGEEVKTAMAEWAEYRKGFRGITPVLLECRLRGGSAEAEGTLRPAIHRGEEIELRRMTRGDRRSRGGMDSVNPSATHMARPTWGASGRKSRRIS</sequence>
<gene>
    <name evidence="2" type="ORF">TSPI_04584</name>
</gene>
<feature type="region of interest" description="Disordered" evidence="1">
    <location>
        <begin position="1"/>
        <end position="68"/>
    </location>
</feature>
<dbReference type="Proteomes" id="UP001558632">
    <property type="component" value="Unassembled WGS sequence"/>
</dbReference>
<feature type="region of interest" description="Disordered" evidence="1">
    <location>
        <begin position="227"/>
        <end position="266"/>
    </location>
</feature>
<evidence type="ECO:0000313" key="2">
    <source>
        <dbReference type="EMBL" id="KAL1229385.1"/>
    </source>
</evidence>
<evidence type="ECO:0000313" key="3">
    <source>
        <dbReference type="Proteomes" id="UP001558632"/>
    </source>
</evidence>
<reference evidence="2 3" key="1">
    <citation type="submission" date="2024-07" db="EMBL/GenBank/DDBJ databases">
        <title>Enhanced genomic and transcriptomic resources for Trichinella pseudospiralis and T. spiralis underpin the discovery of pronounced molecular differences between stages and species.</title>
        <authorList>
            <person name="Pasi K.K."/>
            <person name="La Rosa G."/>
            <person name="Gomez-Morales M.A."/>
            <person name="Tosini F."/>
            <person name="Sumanam S."/>
            <person name="Young N.D."/>
            <person name="Chang B.C."/>
            <person name="Robin G.B."/>
        </authorList>
    </citation>
    <scope>NUCLEOTIDE SEQUENCE [LARGE SCALE GENOMIC DNA]</scope>
    <source>
        <strain evidence="2">ISS534</strain>
    </source>
</reference>
<proteinExistence type="predicted"/>